<name>A0AAV7NW93_PLEWA</name>
<evidence type="ECO:0000256" key="1">
    <source>
        <dbReference type="SAM" id="SignalP"/>
    </source>
</evidence>
<comment type="caution">
    <text evidence="2">The sequence shown here is derived from an EMBL/GenBank/DDBJ whole genome shotgun (WGS) entry which is preliminary data.</text>
</comment>
<gene>
    <name evidence="2" type="ORF">NDU88_007431</name>
</gene>
<evidence type="ECO:0000313" key="3">
    <source>
        <dbReference type="Proteomes" id="UP001066276"/>
    </source>
</evidence>
<evidence type="ECO:0000313" key="2">
    <source>
        <dbReference type="EMBL" id="KAJ1119245.1"/>
    </source>
</evidence>
<keyword evidence="1" id="KW-0732">Signal</keyword>
<dbReference type="AlphaFoldDB" id="A0AAV7NW93"/>
<feature type="signal peptide" evidence="1">
    <location>
        <begin position="1"/>
        <end position="16"/>
    </location>
</feature>
<keyword evidence="3" id="KW-1185">Reference proteome</keyword>
<sequence>MILCSVLISAAAAARADQLFLVSARAAEVLTRGCFLNVRGSFPRYERGEHRTFGGRQRRVLKGKTKCSVLISAAAAVRADQLFLVLARAAGVLTRGCFPNVRGSFPRYERGERRTFGGRQGRGDS</sequence>
<proteinExistence type="predicted"/>
<reference evidence="2" key="1">
    <citation type="journal article" date="2022" name="bioRxiv">
        <title>Sequencing and chromosome-scale assembly of the giantPleurodeles waltlgenome.</title>
        <authorList>
            <person name="Brown T."/>
            <person name="Elewa A."/>
            <person name="Iarovenko S."/>
            <person name="Subramanian E."/>
            <person name="Araus A.J."/>
            <person name="Petzold A."/>
            <person name="Susuki M."/>
            <person name="Suzuki K.-i.T."/>
            <person name="Hayashi T."/>
            <person name="Toyoda A."/>
            <person name="Oliveira C."/>
            <person name="Osipova E."/>
            <person name="Leigh N.D."/>
            <person name="Simon A."/>
            <person name="Yun M.H."/>
        </authorList>
    </citation>
    <scope>NUCLEOTIDE SEQUENCE</scope>
    <source>
        <strain evidence="2">20211129_DDA</strain>
        <tissue evidence="2">Liver</tissue>
    </source>
</reference>
<evidence type="ECO:0008006" key="4">
    <source>
        <dbReference type="Google" id="ProtNLM"/>
    </source>
</evidence>
<dbReference type="Proteomes" id="UP001066276">
    <property type="component" value="Chromosome 8"/>
</dbReference>
<organism evidence="2 3">
    <name type="scientific">Pleurodeles waltl</name>
    <name type="common">Iberian ribbed newt</name>
    <dbReference type="NCBI Taxonomy" id="8319"/>
    <lineage>
        <taxon>Eukaryota</taxon>
        <taxon>Metazoa</taxon>
        <taxon>Chordata</taxon>
        <taxon>Craniata</taxon>
        <taxon>Vertebrata</taxon>
        <taxon>Euteleostomi</taxon>
        <taxon>Amphibia</taxon>
        <taxon>Batrachia</taxon>
        <taxon>Caudata</taxon>
        <taxon>Salamandroidea</taxon>
        <taxon>Salamandridae</taxon>
        <taxon>Pleurodelinae</taxon>
        <taxon>Pleurodeles</taxon>
    </lineage>
</organism>
<accession>A0AAV7NW93</accession>
<dbReference type="EMBL" id="JANPWB010000012">
    <property type="protein sequence ID" value="KAJ1119245.1"/>
    <property type="molecule type" value="Genomic_DNA"/>
</dbReference>
<protein>
    <recommendedName>
        <fullName evidence="4">Secreted protein</fullName>
    </recommendedName>
</protein>
<feature type="chain" id="PRO_5043507601" description="Secreted protein" evidence="1">
    <location>
        <begin position="17"/>
        <end position="125"/>
    </location>
</feature>